<keyword evidence="10" id="KW-1185">Reference proteome</keyword>
<dbReference type="EC" id="5.2.1.8" evidence="6"/>
<evidence type="ECO:0000313" key="9">
    <source>
        <dbReference type="EMBL" id="MBV7256973.1"/>
    </source>
</evidence>
<keyword evidence="7" id="KW-0732">Signal</keyword>
<keyword evidence="3 5" id="KW-0697">Rotamase</keyword>
<feature type="chain" id="PRO_5045836663" description="Peptidyl-prolyl cis-trans isomerase" evidence="7">
    <location>
        <begin position="29"/>
        <end position="181"/>
    </location>
</feature>
<dbReference type="PANTHER" id="PTHR43811">
    <property type="entry name" value="FKBP-TYPE PEPTIDYL-PROLYL CIS-TRANS ISOMERASE FKPA"/>
    <property type="match status" value="1"/>
</dbReference>
<dbReference type="Proteomes" id="UP000722336">
    <property type="component" value="Unassembled WGS sequence"/>
</dbReference>
<dbReference type="InterPro" id="IPR001179">
    <property type="entry name" value="PPIase_FKBP_dom"/>
</dbReference>
<dbReference type="PROSITE" id="PS50059">
    <property type="entry name" value="FKBP_PPIASE"/>
    <property type="match status" value="1"/>
</dbReference>
<sequence>MRIPAMPCCAIAPYAAACALIALTTACAPRPARPAATDAPPAASLDPDSAWLHDNAAKVGVRTLPGLQYEIVESGPEDGVPPTLSDDVTVHYEGRLVNGEIFDSSFERGEPSTFPLRRLIPGWGIALRLMRPGDEWIVTIPPEMAYGAKGVGPIPGDSVLIFRIRLIEHSPTPKTPSPPEE</sequence>
<feature type="domain" description="PPIase FKBP-type" evidence="8">
    <location>
        <begin position="85"/>
        <end position="170"/>
    </location>
</feature>
<name>A0ABS6SEY9_9SPHN</name>
<keyword evidence="4 5" id="KW-0413">Isomerase</keyword>
<dbReference type="PROSITE" id="PS51257">
    <property type="entry name" value="PROKAR_LIPOPROTEIN"/>
    <property type="match status" value="1"/>
</dbReference>
<comment type="catalytic activity">
    <reaction evidence="1 5 6">
        <text>[protein]-peptidylproline (omega=180) = [protein]-peptidylproline (omega=0)</text>
        <dbReference type="Rhea" id="RHEA:16237"/>
        <dbReference type="Rhea" id="RHEA-COMP:10747"/>
        <dbReference type="Rhea" id="RHEA-COMP:10748"/>
        <dbReference type="ChEBI" id="CHEBI:83833"/>
        <dbReference type="ChEBI" id="CHEBI:83834"/>
        <dbReference type="EC" id="5.2.1.8"/>
    </reaction>
</comment>
<comment type="caution">
    <text evidence="9">The sequence shown here is derived from an EMBL/GenBank/DDBJ whole genome shotgun (WGS) entry which is preliminary data.</text>
</comment>
<protein>
    <recommendedName>
        <fullName evidence="6">Peptidyl-prolyl cis-trans isomerase</fullName>
        <ecNumber evidence="6">5.2.1.8</ecNumber>
    </recommendedName>
</protein>
<proteinExistence type="inferred from homology"/>
<evidence type="ECO:0000256" key="5">
    <source>
        <dbReference type="PROSITE-ProRule" id="PRU00277"/>
    </source>
</evidence>
<gene>
    <name evidence="9" type="ORF">KCG44_09280</name>
</gene>
<evidence type="ECO:0000313" key="10">
    <source>
        <dbReference type="Proteomes" id="UP000722336"/>
    </source>
</evidence>
<feature type="signal peptide" evidence="7">
    <location>
        <begin position="1"/>
        <end position="28"/>
    </location>
</feature>
<dbReference type="EMBL" id="JAGSPA010000003">
    <property type="protein sequence ID" value="MBV7256973.1"/>
    <property type="molecule type" value="Genomic_DNA"/>
</dbReference>
<evidence type="ECO:0000256" key="2">
    <source>
        <dbReference type="ARBA" id="ARBA00006577"/>
    </source>
</evidence>
<evidence type="ECO:0000256" key="6">
    <source>
        <dbReference type="RuleBase" id="RU003915"/>
    </source>
</evidence>
<evidence type="ECO:0000259" key="8">
    <source>
        <dbReference type="PROSITE" id="PS50059"/>
    </source>
</evidence>
<evidence type="ECO:0000256" key="7">
    <source>
        <dbReference type="SAM" id="SignalP"/>
    </source>
</evidence>
<dbReference type="GO" id="GO:0016853">
    <property type="term" value="F:isomerase activity"/>
    <property type="evidence" value="ECO:0007669"/>
    <property type="project" value="UniProtKB-KW"/>
</dbReference>
<comment type="similarity">
    <text evidence="2 6">Belongs to the FKBP-type PPIase family.</text>
</comment>
<dbReference type="PANTHER" id="PTHR43811:SF57">
    <property type="entry name" value="FKBP-TYPE PEPTIDYL-PROLYL CIS-TRANS ISOMERASE FKPA-RELATED"/>
    <property type="match status" value="1"/>
</dbReference>
<dbReference type="Pfam" id="PF00254">
    <property type="entry name" value="FKBP_C"/>
    <property type="match status" value="1"/>
</dbReference>
<evidence type="ECO:0000256" key="4">
    <source>
        <dbReference type="ARBA" id="ARBA00023235"/>
    </source>
</evidence>
<evidence type="ECO:0000256" key="1">
    <source>
        <dbReference type="ARBA" id="ARBA00000971"/>
    </source>
</evidence>
<dbReference type="RefSeq" id="WP_218445816.1">
    <property type="nucleotide sequence ID" value="NZ_JAGSPA010000003.1"/>
</dbReference>
<organism evidence="9 10">
    <name type="scientific">Pacificimonas pallii</name>
    <dbReference type="NCBI Taxonomy" id="2827236"/>
    <lineage>
        <taxon>Bacteria</taxon>
        <taxon>Pseudomonadati</taxon>
        <taxon>Pseudomonadota</taxon>
        <taxon>Alphaproteobacteria</taxon>
        <taxon>Sphingomonadales</taxon>
        <taxon>Sphingosinicellaceae</taxon>
        <taxon>Pacificimonas</taxon>
    </lineage>
</organism>
<accession>A0ABS6SEY9</accession>
<reference evidence="9 10" key="1">
    <citation type="submission" date="2021-04" db="EMBL/GenBank/DDBJ databases">
        <authorList>
            <person name="Pira H."/>
            <person name="Risdian C."/>
            <person name="Wink J."/>
        </authorList>
    </citation>
    <scope>NUCLEOTIDE SEQUENCE [LARGE SCALE GENOMIC DNA]</scope>
    <source>
        <strain evidence="9 10">WHA3</strain>
    </source>
</reference>
<evidence type="ECO:0000256" key="3">
    <source>
        <dbReference type="ARBA" id="ARBA00023110"/>
    </source>
</evidence>